<accession>A0AAV1JGM7</accession>
<evidence type="ECO:0000313" key="2">
    <source>
        <dbReference type="Proteomes" id="UP001497472"/>
    </source>
</evidence>
<dbReference type="EMBL" id="CAVLEF010000009">
    <property type="protein sequence ID" value="CAK1547567.1"/>
    <property type="molecule type" value="Genomic_DNA"/>
</dbReference>
<sequence>MNAQIYLLITTILASNAKILRNNALMSKMVSNFHKDNDVSTTELGKSQPVLHRMQNLLCKNFPSIPCELITQDATLRGLIEKSIQQINYKKLRMEKTTMSPRYLALFPIIDSRDLNFERKPKQRKHKYKHKDRNLYSRKKIRKFYPHKVKYKDKNVKNFGDSDEKLSMSVEVPDATQQRKHQRVTYKVEGDQPIWRIDYMKHGEPSINMFGYEDRLKDKIVKSGQDVVMDDLERKDVLHPDVYIKKRNFARKNLDLNDDI</sequence>
<keyword evidence="2" id="KW-1185">Reference proteome</keyword>
<organism evidence="1 2">
    <name type="scientific">Leptosia nina</name>
    <dbReference type="NCBI Taxonomy" id="320188"/>
    <lineage>
        <taxon>Eukaryota</taxon>
        <taxon>Metazoa</taxon>
        <taxon>Ecdysozoa</taxon>
        <taxon>Arthropoda</taxon>
        <taxon>Hexapoda</taxon>
        <taxon>Insecta</taxon>
        <taxon>Pterygota</taxon>
        <taxon>Neoptera</taxon>
        <taxon>Endopterygota</taxon>
        <taxon>Lepidoptera</taxon>
        <taxon>Glossata</taxon>
        <taxon>Ditrysia</taxon>
        <taxon>Papilionoidea</taxon>
        <taxon>Pieridae</taxon>
        <taxon>Pierinae</taxon>
        <taxon>Leptosia</taxon>
    </lineage>
</organism>
<evidence type="ECO:0000313" key="1">
    <source>
        <dbReference type="EMBL" id="CAK1547567.1"/>
    </source>
</evidence>
<dbReference type="AlphaFoldDB" id="A0AAV1JGM7"/>
<dbReference type="Proteomes" id="UP001497472">
    <property type="component" value="Unassembled WGS sequence"/>
</dbReference>
<reference evidence="1 2" key="1">
    <citation type="submission" date="2023-11" db="EMBL/GenBank/DDBJ databases">
        <authorList>
            <person name="Okamura Y."/>
        </authorList>
    </citation>
    <scope>NUCLEOTIDE SEQUENCE [LARGE SCALE GENOMIC DNA]</scope>
</reference>
<name>A0AAV1JGM7_9NEOP</name>
<proteinExistence type="predicted"/>
<protein>
    <submittedName>
        <fullName evidence="1">Uncharacterized protein</fullName>
    </submittedName>
</protein>
<gene>
    <name evidence="1" type="ORF">LNINA_LOCUS7034</name>
</gene>
<comment type="caution">
    <text evidence="1">The sequence shown here is derived from an EMBL/GenBank/DDBJ whole genome shotgun (WGS) entry which is preliminary data.</text>
</comment>